<feature type="binding site" evidence="7">
    <location>
        <begin position="41"/>
        <end position="42"/>
    </location>
    <ligand>
        <name>substrate</name>
    </ligand>
</feature>
<feature type="active site" description="Proton donor/acceptor" evidence="7">
    <location>
        <position position="184"/>
    </location>
</feature>
<dbReference type="InterPro" id="IPR015942">
    <property type="entry name" value="Asp/Glu/hydantoin_racemase"/>
</dbReference>
<dbReference type="Gene3D" id="3.40.50.1860">
    <property type="match status" value="2"/>
</dbReference>
<dbReference type="InterPro" id="IPR018187">
    <property type="entry name" value="Asp/Glu_racemase_AS_1"/>
</dbReference>
<name>A0ABS2P9D4_9BACL</name>
<dbReference type="Pfam" id="PF01177">
    <property type="entry name" value="Asp_Glu_race"/>
    <property type="match status" value="1"/>
</dbReference>
<keyword evidence="4 7" id="KW-0573">Peptidoglycan synthesis</keyword>
<feature type="binding site" evidence="7">
    <location>
        <begin position="185"/>
        <end position="186"/>
    </location>
    <ligand>
        <name>substrate</name>
    </ligand>
</feature>
<dbReference type="GO" id="GO:0008881">
    <property type="term" value="F:glutamate racemase activity"/>
    <property type="evidence" value="ECO:0007669"/>
    <property type="project" value="UniProtKB-EC"/>
</dbReference>
<comment type="caution">
    <text evidence="8">The sequence shown here is derived from an EMBL/GenBank/DDBJ whole genome shotgun (WGS) entry which is preliminary data.</text>
</comment>
<evidence type="ECO:0000313" key="9">
    <source>
        <dbReference type="Proteomes" id="UP000741863"/>
    </source>
</evidence>
<dbReference type="InterPro" id="IPR004391">
    <property type="entry name" value="Glu_race"/>
</dbReference>
<dbReference type="HAMAP" id="MF_00258">
    <property type="entry name" value="Glu_racemase"/>
    <property type="match status" value="1"/>
</dbReference>
<evidence type="ECO:0000256" key="1">
    <source>
        <dbReference type="ARBA" id="ARBA00001602"/>
    </source>
</evidence>
<dbReference type="PANTHER" id="PTHR21198">
    <property type="entry name" value="GLUTAMATE RACEMASE"/>
    <property type="match status" value="1"/>
</dbReference>
<sequence length="273" mass="30095">MNLPIGVIDSGVGGLTVAKEVARQLPKETMIYIGDTARCPYGPRTVEEVRRFTWQMVEQLLQWDIKMLVIACNTATAVTLEELQAQLDIPVVGVIRPGAIAALNETSSGEIAVIGTEGTIHSGAYPETIRAIQGEQVTVHNLACPPFVPLVEQNRTSKQDAYKIVEETLRPLQQYRYDTLILGCTHYPILKAVIQEVVGGGVSVISSGQETAREMSTILQHNGIHNRSEEAPAHIFYTSGEVLPFVEKVERWMTITTPDVRQISFLSSTMNHD</sequence>
<dbReference type="NCBIfam" id="TIGR00067">
    <property type="entry name" value="glut_race"/>
    <property type="match status" value="1"/>
</dbReference>
<comment type="pathway">
    <text evidence="7">Cell wall biogenesis; peptidoglycan biosynthesis.</text>
</comment>
<feature type="binding site" evidence="7">
    <location>
        <begin position="9"/>
        <end position="10"/>
    </location>
    <ligand>
        <name>substrate</name>
    </ligand>
</feature>
<dbReference type="InterPro" id="IPR033134">
    <property type="entry name" value="Asp/Glu_racemase_AS_2"/>
</dbReference>
<gene>
    <name evidence="7" type="primary">murI</name>
    <name evidence="8" type="ORF">JOD17_000848</name>
</gene>
<dbReference type="Proteomes" id="UP000741863">
    <property type="component" value="Unassembled WGS sequence"/>
</dbReference>
<comment type="similarity">
    <text evidence="7">Belongs to the aspartate/glutamate racemases family.</text>
</comment>
<dbReference type="SUPFAM" id="SSF53681">
    <property type="entry name" value="Aspartate/glutamate racemase"/>
    <property type="match status" value="2"/>
</dbReference>
<dbReference type="PANTHER" id="PTHR21198:SF2">
    <property type="entry name" value="GLUTAMATE RACEMASE"/>
    <property type="match status" value="1"/>
</dbReference>
<keyword evidence="6 7" id="KW-0961">Cell wall biogenesis/degradation</keyword>
<feature type="binding site" evidence="7">
    <location>
        <begin position="73"/>
        <end position="74"/>
    </location>
    <ligand>
        <name>substrate</name>
    </ligand>
</feature>
<dbReference type="PROSITE" id="PS00924">
    <property type="entry name" value="ASP_GLU_RACEMASE_2"/>
    <property type="match status" value="1"/>
</dbReference>
<keyword evidence="9" id="KW-1185">Reference proteome</keyword>
<comment type="function">
    <text evidence="7">Provides the (R)-glutamate required for cell wall biosynthesis.</text>
</comment>
<dbReference type="RefSeq" id="WP_204695829.1">
    <property type="nucleotide sequence ID" value="NZ_JAFBEC010000002.1"/>
</dbReference>
<accession>A0ABS2P9D4</accession>
<evidence type="ECO:0000256" key="6">
    <source>
        <dbReference type="ARBA" id="ARBA00023316"/>
    </source>
</evidence>
<keyword evidence="3 7" id="KW-0133">Cell shape</keyword>
<dbReference type="EC" id="5.1.1.3" evidence="2 7"/>
<dbReference type="EMBL" id="JAFBEC010000002">
    <property type="protein sequence ID" value="MBM7631756.1"/>
    <property type="molecule type" value="Genomic_DNA"/>
</dbReference>
<feature type="active site" description="Proton donor/acceptor" evidence="7">
    <location>
        <position position="72"/>
    </location>
</feature>
<evidence type="ECO:0000313" key="8">
    <source>
        <dbReference type="EMBL" id="MBM7631756.1"/>
    </source>
</evidence>
<evidence type="ECO:0000256" key="5">
    <source>
        <dbReference type="ARBA" id="ARBA00023235"/>
    </source>
</evidence>
<comment type="catalytic activity">
    <reaction evidence="1 7">
        <text>L-glutamate = D-glutamate</text>
        <dbReference type="Rhea" id="RHEA:12813"/>
        <dbReference type="ChEBI" id="CHEBI:29985"/>
        <dbReference type="ChEBI" id="CHEBI:29986"/>
        <dbReference type="EC" id="5.1.1.3"/>
    </reaction>
</comment>
<dbReference type="InterPro" id="IPR001920">
    <property type="entry name" value="Asp/Glu_race"/>
</dbReference>
<proteinExistence type="inferred from homology"/>
<dbReference type="NCBIfam" id="NF002035">
    <property type="entry name" value="PRK00865.1-3"/>
    <property type="match status" value="1"/>
</dbReference>
<dbReference type="PROSITE" id="PS00923">
    <property type="entry name" value="ASP_GLU_RACEMASE_1"/>
    <property type="match status" value="1"/>
</dbReference>
<organism evidence="8 9">
    <name type="scientific">Geomicrobium sediminis</name>
    <dbReference type="NCBI Taxonomy" id="1347788"/>
    <lineage>
        <taxon>Bacteria</taxon>
        <taxon>Bacillati</taxon>
        <taxon>Bacillota</taxon>
        <taxon>Bacilli</taxon>
        <taxon>Bacillales</taxon>
        <taxon>Geomicrobium</taxon>
    </lineage>
</organism>
<reference evidence="8 9" key="1">
    <citation type="submission" date="2021-01" db="EMBL/GenBank/DDBJ databases">
        <title>Genomic Encyclopedia of Type Strains, Phase IV (KMG-IV): sequencing the most valuable type-strain genomes for metagenomic binning, comparative biology and taxonomic classification.</title>
        <authorList>
            <person name="Goeker M."/>
        </authorList>
    </citation>
    <scope>NUCLEOTIDE SEQUENCE [LARGE SCALE GENOMIC DNA]</scope>
    <source>
        <strain evidence="8 9">DSM 25540</strain>
    </source>
</reference>
<evidence type="ECO:0000256" key="7">
    <source>
        <dbReference type="HAMAP-Rule" id="MF_00258"/>
    </source>
</evidence>
<evidence type="ECO:0000256" key="4">
    <source>
        <dbReference type="ARBA" id="ARBA00022984"/>
    </source>
</evidence>
<evidence type="ECO:0000256" key="2">
    <source>
        <dbReference type="ARBA" id="ARBA00013090"/>
    </source>
</evidence>
<protein>
    <recommendedName>
        <fullName evidence="2 7">Glutamate racemase</fullName>
        <ecNumber evidence="2 7">5.1.1.3</ecNumber>
    </recommendedName>
</protein>
<keyword evidence="5 7" id="KW-0413">Isomerase</keyword>
<evidence type="ECO:0000256" key="3">
    <source>
        <dbReference type="ARBA" id="ARBA00022960"/>
    </source>
</evidence>